<dbReference type="Proteomes" id="UP001141552">
    <property type="component" value="Unassembled WGS sequence"/>
</dbReference>
<evidence type="ECO:0008006" key="3">
    <source>
        <dbReference type="Google" id="ProtNLM"/>
    </source>
</evidence>
<protein>
    <recommendedName>
        <fullName evidence="3">Stress induced protein</fullName>
    </recommendedName>
</protein>
<organism evidence="1 2">
    <name type="scientific">Turnera subulata</name>
    <dbReference type="NCBI Taxonomy" id="218843"/>
    <lineage>
        <taxon>Eukaryota</taxon>
        <taxon>Viridiplantae</taxon>
        <taxon>Streptophyta</taxon>
        <taxon>Embryophyta</taxon>
        <taxon>Tracheophyta</taxon>
        <taxon>Spermatophyta</taxon>
        <taxon>Magnoliopsida</taxon>
        <taxon>eudicotyledons</taxon>
        <taxon>Gunneridae</taxon>
        <taxon>Pentapetalae</taxon>
        <taxon>rosids</taxon>
        <taxon>fabids</taxon>
        <taxon>Malpighiales</taxon>
        <taxon>Passifloraceae</taxon>
        <taxon>Turnera</taxon>
    </lineage>
</organism>
<reference evidence="1" key="1">
    <citation type="submission" date="2022-02" db="EMBL/GenBank/DDBJ databases">
        <authorList>
            <person name="Henning P.M."/>
            <person name="McCubbin A.G."/>
            <person name="Shore J.S."/>
        </authorList>
    </citation>
    <scope>NUCLEOTIDE SEQUENCE</scope>
    <source>
        <strain evidence="1">F60SS</strain>
        <tissue evidence="1">Leaves</tissue>
    </source>
</reference>
<dbReference type="OrthoDB" id="1934748at2759"/>
<comment type="caution">
    <text evidence="1">The sequence shown here is derived from an EMBL/GenBank/DDBJ whole genome shotgun (WGS) entry which is preliminary data.</text>
</comment>
<evidence type="ECO:0000313" key="2">
    <source>
        <dbReference type="Proteomes" id="UP001141552"/>
    </source>
</evidence>
<dbReference type="AlphaFoldDB" id="A0A9Q0FJ63"/>
<evidence type="ECO:0000313" key="1">
    <source>
        <dbReference type="EMBL" id="KAJ4831650.1"/>
    </source>
</evidence>
<accession>A0A9Q0FJ63</accession>
<dbReference type="EMBL" id="JAKUCV010005318">
    <property type="protein sequence ID" value="KAJ4831650.1"/>
    <property type="molecule type" value="Genomic_DNA"/>
</dbReference>
<keyword evidence="2" id="KW-1185">Reference proteome</keyword>
<gene>
    <name evidence="1" type="ORF">Tsubulata_045563</name>
</gene>
<dbReference type="PANTHER" id="PTHR47076">
    <property type="entry name" value="NHL DOMAIN PROTEIN"/>
    <property type="match status" value="1"/>
</dbReference>
<reference evidence="1" key="2">
    <citation type="journal article" date="2023" name="Plants (Basel)">
        <title>Annotation of the Turnera subulata (Passifloraceae) Draft Genome Reveals the S-Locus Evolved after the Divergence of Turneroideae from Passifloroideae in a Stepwise Manner.</title>
        <authorList>
            <person name="Henning P.M."/>
            <person name="Roalson E.H."/>
            <person name="Mir W."/>
            <person name="McCubbin A.G."/>
            <person name="Shore J.S."/>
        </authorList>
    </citation>
    <scope>NUCLEOTIDE SEQUENCE</scope>
    <source>
        <strain evidence="1">F60SS</strain>
    </source>
</reference>
<name>A0A9Q0FJ63_9ROSI</name>
<sequence length="154" mass="17978">MAKPQVKVTFMDTTSPAIIEHDHEEENLLQHNYEEEMLVDNGCNCFGIFSSKWRHAGKYQQGEHRETWVVKKLKKVKEVSEVVAGPKWKTFIRKISAYFKSKRRFKNNQFQYDAQSYALNFDEGADEDEDYCFQPFSSRFSAPIPVGDRRGNGL</sequence>
<dbReference type="PANTHER" id="PTHR47076:SF1">
    <property type="entry name" value="NHL DOMAIN PROTEIN"/>
    <property type="match status" value="1"/>
</dbReference>
<proteinExistence type="predicted"/>